<dbReference type="Proteomes" id="UP000070675">
    <property type="component" value="Unassembled WGS sequence"/>
</dbReference>
<dbReference type="EMBL" id="LSCR01000045">
    <property type="protein sequence ID" value="KXB32810.1"/>
    <property type="molecule type" value="Genomic_DNA"/>
</dbReference>
<sequence length="141" mass="16451">MYRFEPYHALRFDYTKRERDIMDNVRDEVGKLIDVIVRAMFEGESMKCLKKAIQEVKENGFFELDSIRVISSLDGEYYGAIIHILAGGYPFDDVTIKTIEKSVVWDIRGKNGDCVLMFDERAIIDTWVENQRRIKTALTCI</sequence>
<organism evidence="1 2">
    <name type="scientific">Atopobium deltae</name>
    <dbReference type="NCBI Taxonomy" id="1393034"/>
    <lineage>
        <taxon>Bacteria</taxon>
        <taxon>Bacillati</taxon>
        <taxon>Actinomycetota</taxon>
        <taxon>Coriobacteriia</taxon>
        <taxon>Coriobacteriales</taxon>
        <taxon>Atopobiaceae</taxon>
        <taxon>Atopobium</taxon>
    </lineage>
</organism>
<dbReference type="AlphaFoldDB" id="A0A133XPF6"/>
<comment type="caution">
    <text evidence="1">The sequence shown here is derived from an EMBL/GenBank/DDBJ whole genome shotgun (WGS) entry which is preliminary data.</text>
</comment>
<proteinExistence type="predicted"/>
<reference evidence="2" key="1">
    <citation type="submission" date="2016-01" db="EMBL/GenBank/DDBJ databases">
        <authorList>
            <person name="Mitreva M."/>
            <person name="Pepin K.H."/>
            <person name="Mihindukulasuriya K.A."/>
            <person name="Fulton R."/>
            <person name="Fronick C."/>
            <person name="O'Laughlin M."/>
            <person name="Miner T."/>
            <person name="Herter B."/>
            <person name="Rosa B.A."/>
            <person name="Cordes M."/>
            <person name="Tomlinson C."/>
            <person name="Wollam A."/>
            <person name="Palsikar V.B."/>
            <person name="Mardis E.R."/>
            <person name="Wilson R.K."/>
        </authorList>
    </citation>
    <scope>NUCLEOTIDE SEQUENCE [LARGE SCALE GENOMIC DNA]</scope>
    <source>
        <strain evidence="2">DNF00019</strain>
    </source>
</reference>
<dbReference type="STRING" id="1393034.HMPREF3192_01490"/>
<evidence type="ECO:0000313" key="1">
    <source>
        <dbReference type="EMBL" id="KXB32810.1"/>
    </source>
</evidence>
<accession>A0A133XPF6</accession>
<evidence type="ECO:0000313" key="2">
    <source>
        <dbReference type="Proteomes" id="UP000070675"/>
    </source>
</evidence>
<protein>
    <submittedName>
        <fullName evidence="1">Uncharacterized protein</fullName>
    </submittedName>
</protein>
<keyword evidence="2" id="KW-1185">Reference proteome</keyword>
<gene>
    <name evidence="1" type="ORF">HMPREF3192_01490</name>
</gene>
<name>A0A133XPF6_9ACTN</name>
<dbReference type="PATRIC" id="fig|1393034.3.peg.1451"/>